<dbReference type="PANTHER" id="PTHR30096:SF0">
    <property type="entry name" value="4,5-DOPA DIOXYGENASE EXTRADIOL-LIKE PROTEIN"/>
    <property type="match status" value="1"/>
</dbReference>
<dbReference type="InterPro" id="IPR014436">
    <property type="entry name" value="Extradiol_dOase_DODA"/>
</dbReference>
<dbReference type="GO" id="GO:0016702">
    <property type="term" value="F:oxidoreductase activity, acting on single donors with incorporation of molecular oxygen, incorporation of two atoms of oxygen"/>
    <property type="evidence" value="ECO:0007669"/>
    <property type="project" value="UniProtKB-ARBA"/>
</dbReference>
<evidence type="ECO:0000259" key="6">
    <source>
        <dbReference type="Pfam" id="PF02900"/>
    </source>
</evidence>
<comment type="caution">
    <text evidence="7">The sequence shown here is derived from an EMBL/GenBank/DDBJ whole genome shotgun (WGS) entry which is preliminary data.</text>
</comment>
<protein>
    <submittedName>
        <fullName evidence="7">4,5-DOPA dioxygenase extradiol</fullName>
        <ecNumber evidence="7">1.13.11.-</ecNumber>
    </submittedName>
</protein>
<dbReference type="RefSeq" id="WP_184479154.1">
    <property type="nucleotide sequence ID" value="NZ_JACHIV010000001.1"/>
</dbReference>
<name>A0A840NGT6_9PSEU</name>
<dbReference type="InterPro" id="IPR004183">
    <property type="entry name" value="Xdiol_dOase_suB"/>
</dbReference>
<gene>
    <name evidence="7" type="ORF">BJ969_002556</name>
</gene>
<evidence type="ECO:0000313" key="8">
    <source>
        <dbReference type="Proteomes" id="UP000580474"/>
    </source>
</evidence>
<dbReference type="GO" id="GO:0008198">
    <property type="term" value="F:ferrous iron binding"/>
    <property type="evidence" value="ECO:0007669"/>
    <property type="project" value="InterPro"/>
</dbReference>
<dbReference type="EC" id="1.13.11.-" evidence="7"/>
<dbReference type="SUPFAM" id="SSF53213">
    <property type="entry name" value="LigB-like"/>
    <property type="match status" value="1"/>
</dbReference>
<evidence type="ECO:0000313" key="7">
    <source>
        <dbReference type="EMBL" id="MBB5069468.1"/>
    </source>
</evidence>
<proteinExistence type="inferred from homology"/>
<comment type="cofactor">
    <cofactor evidence="1">
        <name>Zn(2+)</name>
        <dbReference type="ChEBI" id="CHEBI:29105"/>
    </cofactor>
</comment>
<dbReference type="Proteomes" id="UP000580474">
    <property type="component" value="Unassembled WGS sequence"/>
</dbReference>
<evidence type="ECO:0000256" key="1">
    <source>
        <dbReference type="ARBA" id="ARBA00001947"/>
    </source>
</evidence>
<evidence type="ECO:0000256" key="2">
    <source>
        <dbReference type="ARBA" id="ARBA00007581"/>
    </source>
</evidence>
<keyword evidence="4" id="KW-0862">Zinc</keyword>
<organism evidence="7 8">
    <name type="scientific">Saccharopolyspora gloriosae</name>
    <dbReference type="NCBI Taxonomy" id="455344"/>
    <lineage>
        <taxon>Bacteria</taxon>
        <taxon>Bacillati</taxon>
        <taxon>Actinomycetota</taxon>
        <taxon>Actinomycetes</taxon>
        <taxon>Pseudonocardiales</taxon>
        <taxon>Pseudonocardiaceae</taxon>
        <taxon>Saccharopolyspora</taxon>
    </lineage>
</organism>
<comment type="similarity">
    <text evidence="2">Belongs to the DODA-type extradiol aromatic ring-opening dioxygenase family.</text>
</comment>
<dbReference type="Gene3D" id="3.40.830.10">
    <property type="entry name" value="LigB-like"/>
    <property type="match status" value="1"/>
</dbReference>
<keyword evidence="5 7" id="KW-0560">Oxidoreductase</keyword>
<dbReference type="Pfam" id="PF02900">
    <property type="entry name" value="LigB"/>
    <property type="match status" value="1"/>
</dbReference>
<dbReference type="PIRSF" id="PIRSF006157">
    <property type="entry name" value="Doxgns_DODA"/>
    <property type="match status" value="1"/>
</dbReference>
<reference evidence="7 8" key="1">
    <citation type="submission" date="2020-08" db="EMBL/GenBank/DDBJ databases">
        <title>Sequencing the genomes of 1000 actinobacteria strains.</title>
        <authorList>
            <person name="Klenk H.-P."/>
        </authorList>
    </citation>
    <scope>NUCLEOTIDE SEQUENCE [LARGE SCALE GENOMIC DNA]</scope>
    <source>
        <strain evidence="7 8">DSM 45582</strain>
    </source>
</reference>
<keyword evidence="8" id="KW-1185">Reference proteome</keyword>
<dbReference type="AlphaFoldDB" id="A0A840NGT6"/>
<accession>A0A840NGT6</accession>
<keyword evidence="7" id="KW-0223">Dioxygenase</keyword>
<feature type="domain" description="Extradiol ring-cleavage dioxygenase class III enzyme subunit B" evidence="6">
    <location>
        <begin position="29"/>
        <end position="240"/>
    </location>
</feature>
<keyword evidence="3" id="KW-0479">Metal-binding</keyword>
<evidence type="ECO:0000256" key="3">
    <source>
        <dbReference type="ARBA" id="ARBA00022723"/>
    </source>
</evidence>
<dbReference type="EMBL" id="JACHIV010000001">
    <property type="protein sequence ID" value="MBB5069468.1"/>
    <property type="molecule type" value="Genomic_DNA"/>
</dbReference>
<dbReference type="CDD" id="cd07363">
    <property type="entry name" value="45_DOPA_Dioxygenase"/>
    <property type="match status" value="1"/>
</dbReference>
<evidence type="ECO:0000256" key="4">
    <source>
        <dbReference type="ARBA" id="ARBA00022833"/>
    </source>
</evidence>
<evidence type="ECO:0000256" key="5">
    <source>
        <dbReference type="ARBA" id="ARBA00023002"/>
    </source>
</evidence>
<sequence>MTTPHAERMPALYLSHGAPPLVDDELWTSQLAAWADELPRPRAILMVSAHWESAPLMLGATDTGVPLTYDFGGFAERYFRTRYRSPGAPELAAKVAALMPDTEPVAHQPNRGLDHGAYVPLTVMYPDADVPVLQMSLPTLAPAKLLELGRRLRPLRDEGVLIIGSGFTTHGLPFLTEWHPNAAAPGWSQEFDLWAGEALSRGDVDELAAYADRAPGMPYAHPTAEHFAPMFVTLGAATGQDVPPNQTIDGYWMGLAKRSFQVA</sequence>
<dbReference type="PANTHER" id="PTHR30096">
    <property type="entry name" value="4,5-DOPA DIOXYGENASE EXTRADIOL-LIKE PROTEIN"/>
    <property type="match status" value="1"/>
</dbReference>
<dbReference type="GO" id="GO:0008270">
    <property type="term" value="F:zinc ion binding"/>
    <property type="evidence" value="ECO:0007669"/>
    <property type="project" value="InterPro"/>
</dbReference>